<dbReference type="Proteomes" id="UP000736335">
    <property type="component" value="Unassembled WGS sequence"/>
</dbReference>
<dbReference type="PANTHER" id="PTHR37019:SF2">
    <property type="entry name" value="EXPERA DOMAIN-CONTAINING PROTEIN"/>
    <property type="match status" value="1"/>
</dbReference>
<proteinExistence type="predicted"/>
<reference evidence="3" key="2">
    <citation type="submission" date="2020-11" db="EMBL/GenBank/DDBJ databases">
        <authorList>
            <consortium name="DOE Joint Genome Institute"/>
            <person name="Kuo A."/>
            <person name="Miyauchi S."/>
            <person name="Kiss E."/>
            <person name="Drula E."/>
            <person name="Kohler A."/>
            <person name="Sanchez-Garcia M."/>
            <person name="Andreopoulos B."/>
            <person name="Barry K.W."/>
            <person name="Bonito G."/>
            <person name="Buee M."/>
            <person name="Carver A."/>
            <person name="Chen C."/>
            <person name="Cichocki N."/>
            <person name="Clum A."/>
            <person name="Culley D."/>
            <person name="Crous P.W."/>
            <person name="Fauchery L."/>
            <person name="Girlanda M."/>
            <person name="Hayes R."/>
            <person name="Keri Z."/>
            <person name="Labutti K."/>
            <person name="Lipzen A."/>
            <person name="Lombard V."/>
            <person name="Magnuson J."/>
            <person name="Maillard F."/>
            <person name="Morin E."/>
            <person name="Murat C."/>
            <person name="Nolan M."/>
            <person name="Ohm R."/>
            <person name="Pangilinan J."/>
            <person name="Pereira M."/>
            <person name="Perotto S."/>
            <person name="Peter M."/>
            <person name="Riley R."/>
            <person name="Sitrit Y."/>
            <person name="Stielow B."/>
            <person name="Szollosi G."/>
            <person name="Zifcakova L."/>
            <person name="Stursova M."/>
            <person name="Spatafora J.W."/>
            <person name="Tedersoo L."/>
            <person name="Vaario L.-M."/>
            <person name="Yamada A."/>
            <person name="Yan M."/>
            <person name="Wang P."/>
            <person name="Xu J."/>
            <person name="Bruns T."/>
            <person name="Baldrian P."/>
            <person name="Vilgalys R."/>
            <person name="Henrissat B."/>
            <person name="Grigoriev I.V."/>
            <person name="Hibbett D."/>
            <person name="Nagy L.G."/>
            <person name="Martin F.M."/>
        </authorList>
    </citation>
    <scope>NUCLEOTIDE SEQUENCE</scope>
    <source>
        <strain evidence="3">UH-Tt-Lm1</strain>
    </source>
</reference>
<evidence type="ECO:0000256" key="1">
    <source>
        <dbReference type="SAM" id="Phobius"/>
    </source>
</evidence>
<feature type="transmembrane region" description="Helical" evidence="1">
    <location>
        <begin position="82"/>
        <end position="103"/>
    </location>
</feature>
<dbReference type="InterPro" id="IPR056121">
    <property type="entry name" value="DUF7704"/>
</dbReference>
<comment type="caution">
    <text evidence="3">The sequence shown here is derived from an EMBL/GenBank/DDBJ whole genome shotgun (WGS) entry which is preliminary data.</text>
</comment>
<evidence type="ECO:0000259" key="2">
    <source>
        <dbReference type="Pfam" id="PF24803"/>
    </source>
</evidence>
<sequence>MPSPPSARKPLPSFFGLLYANSCKSAVPTIYYAIFAIYEPFLCVMGMIGAFADPVKTHNMNGPWPVGAALPERLPAATTVTILQLAHTCALLGIINFFVLTAVRELRSPALQEKIAMSLFTPLLVSDISHILVTLYGIGDTRWHIDEWPSIVWITIITGLTLLIPRVCWHLGIGRYVDSRDAWLSEKN</sequence>
<dbReference type="AlphaFoldDB" id="A0A9P6L2P7"/>
<feature type="transmembrane region" description="Helical" evidence="1">
    <location>
        <begin position="115"/>
        <end position="138"/>
    </location>
</feature>
<evidence type="ECO:0000313" key="3">
    <source>
        <dbReference type="EMBL" id="KAF9780146.1"/>
    </source>
</evidence>
<dbReference type="EMBL" id="WIUZ02000017">
    <property type="protein sequence ID" value="KAF9780146.1"/>
    <property type="molecule type" value="Genomic_DNA"/>
</dbReference>
<keyword evidence="1" id="KW-0472">Membrane</keyword>
<name>A0A9P6L2P7_9AGAM</name>
<feature type="domain" description="DUF7704" evidence="2">
    <location>
        <begin position="25"/>
        <end position="173"/>
    </location>
</feature>
<keyword evidence="1" id="KW-1133">Transmembrane helix</keyword>
<dbReference type="PANTHER" id="PTHR37019">
    <property type="entry name" value="CHROMOSOME 1, WHOLE GENOME SHOTGUN SEQUENCE"/>
    <property type="match status" value="1"/>
</dbReference>
<feature type="transmembrane region" description="Helical" evidence="1">
    <location>
        <begin position="150"/>
        <end position="169"/>
    </location>
</feature>
<feature type="transmembrane region" description="Helical" evidence="1">
    <location>
        <begin position="30"/>
        <end position="52"/>
    </location>
</feature>
<gene>
    <name evidence="3" type="ORF">BJ322DRAFT_1084817</name>
</gene>
<reference evidence="3" key="1">
    <citation type="journal article" date="2020" name="Nat. Commun.">
        <title>Large-scale genome sequencing of mycorrhizal fungi provides insights into the early evolution of symbiotic traits.</title>
        <authorList>
            <person name="Miyauchi S."/>
            <person name="Kiss E."/>
            <person name="Kuo A."/>
            <person name="Drula E."/>
            <person name="Kohler A."/>
            <person name="Sanchez-Garcia M."/>
            <person name="Morin E."/>
            <person name="Andreopoulos B."/>
            <person name="Barry K.W."/>
            <person name="Bonito G."/>
            <person name="Buee M."/>
            <person name="Carver A."/>
            <person name="Chen C."/>
            <person name="Cichocki N."/>
            <person name="Clum A."/>
            <person name="Culley D."/>
            <person name="Crous P.W."/>
            <person name="Fauchery L."/>
            <person name="Girlanda M."/>
            <person name="Hayes R.D."/>
            <person name="Keri Z."/>
            <person name="LaButti K."/>
            <person name="Lipzen A."/>
            <person name="Lombard V."/>
            <person name="Magnuson J."/>
            <person name="Maillard F."/>
            <person name="Murat C."/>
            <person name="Nolan M."/>
            <person name="Ohm R.A."/>
            <person name="Pangilinan J."/>
            <person name="Pereira M.F."/>
            <person name="Perotto S."/>
            <person name="Peter M."/>
            <person name="Pfister S."/>
            <person name="Riley R."/>
            <person name="Sitrit Y."/>
            <person name="Stielow J.B."/>
            <person name="Szollosi G."/>
            <person name="Zifcakova L."/>
            <person name="Stursova M."/>
            <person name="Spatafora J.W."/>
            <person name="Tedersoo L."/>
            <person name="Vaario L.M."/>
            <person name="Yamada A."/>
            <person name="Yan M."/>
            <person name="Wang P."/>
            <person name="Xu J."/>
            <person name="Bruns T."/>
            <person name="Baldrian P."/>
            <person name="Vilgalys R."/>
            <person name="Dunand C."/>
            <person name="Henrissat B."/>
            <person name="Grigoriev I.V."/>
            <person name="Hibbett D."/>
            <person name="Nagy L.G."/>
            <person name="Martin F.M."/>
        </authorList>
    </citation>
    <scope>NUCLEOTIDE SEQUENCE</scope>
    <source>
        <strain evidence="3">UH-Tt-Lm1</strain>
    </source>
</reference>
<organism evidence="3 4">
    <name type="scientific">Thelephora terrestris</name>
    <dbReference type="NCBI Taxonomy" id="56493"/>
    <lineage>
        <taxon>Eukaryota</taxon>
        <taxon>Fungi</taxon>
        <taxon>Dikarya</taxon>
        <taxon>Basidiomycota</taxon>
        <taxon>Agaricomycotina</taxon>
        <taxon>Agaricomycetes</taxon>
        <taxon>Thelephorales</taxon>
        <taxon>Thelephoraceae</taxon>
        <taxon>Thelephora</taxon>
    </lineage>
</organism>
<protein>
    <recommendedName>
        <fullName evidence="2">DUF7704 domain-containing protein</fullName>
    </recommendedName>
</protein>
<dbReference type="Pfam" id="PF24803">
    <property type="entry name" value="DUF7704"/>
    <property type="match status" value="1"/>
</dbReference>
<keyword evidence="4" id="KW-1185">Reference proteome</keyword>
<dbReference type="OrthoDB" id="2937326at2759"/>
<accession>A0A9P6L2P7</accession>
<evidence type="ECO:0000313" key="4">
    <source>
        <dbReference type="Proteomes" id="UP000736335"/>
    </source>
</evidence>
<keyword evidence="1" id="KW-0812">Transmembrane</keyword>